<name>A0A642URF2_DIURU</name>
<comment type="caution">
    <text evidence="1">The sequence shown here is derived from an EMBL/GenBank/DDBJ whole genome shotgun (WGS) entry which is preliminary data.</text>
</comment>
<dbReference type="GeneID" id="54780956"/>
<dbReference type="Proteomes" id="UP000449547">
    <property type="component" value="Unassembled WGS sequence"/>
</dbReference>
<dbReference type="OrthoDB" id="4093324at2759"/>
<dbReference type="RefSeq" id="XP_034012999.1">
    <property type="nucleotide sequence ID" value="XM_034154942.1"/>
</dbReference>
<keyword evidence="2" id="KW-1185">Reference proteome</keyword>
<accession>A0A642URF2</accession>
<dbReference type="AlphaFoldDB" id="A0A642URF2"/>
<proteinExistence type="predicted"/>
<dbReference type="OMA" id="YLYEWIS"/>
<sequence length="395" mass="44307">MPTNVPGALRHLLEEDRLSAATALLHGIDGTHRLPDQLWSLYLSKVCSHGHHLGSIMVYHQLISPTSHPLSLTAPYPSSIPFLINPQSLIHLATIFANHGDYDRVNGLMIYFKRYYSYVFQRDCHKQLRILLVEAMAKANLVDRAVANMNTLLKYHQASAAGGARLNRWIHTVGAQGVRNRRASIQEGSELDESDDDIVRADSLGEESWPLHLPIYSYNVYQVVGVSTPLIHGRLEVADFPQFIGMLAKYLTDSPEASNPHQLVTKMLGMVEGAHPSFVNYVIAAVAPSHPSEAFQLIRRLYLRDRTLSPPTMTTLATNMPLEYLDQITELWRAAAPHTALPAGFHQQVIKKYLFEDRVDEAVGYSNQLSAPTRIPKTLYYHYPQLKTAANILCI</sequence>
<protein>
    <submittedName>
        <fullName evidence="1">Uncharacterized protein</fullName>
    </submittedName>
</protein>
<gene>
    <name evidence="1" type="ORF">DIURU_002305</name>
</gene>
<reference evidence="1 2" key="1">
    <citation type="submission" date="2019-07" db="EMBL/GenBank/DDBJ databases">
        <title>Genome assembly of two rare yeast pathogens: Diutina rugosa and Trichomonascus ciferrii.</title>
        <authorList>
            <person name="Mixao V."/>
            <person name="Saus E."/>
            <person name="Hansen A."/>
            <person name="Lass-Flor C."/>
            <person name="Gabaldon T."/>
        </authorList>
    </citation>
    <scope>NUCLEOTIDE SEQUENCE [LARGE SCALE GENOMIC DNA]</scope>
    <source>
        <strain evidence="1 2">CBS 613</strain>
    </source>
</reference>
<evidence type="ECO:0000313" key="1">
    <source>
        <dbReference type="EMBL" id="KAA8903793.1"/>
    </source>
</evidence>
<organism evidence="1 2">
    <name type="scientific">Diutina rugosa</name>
    <name type="common">Yeast</name>
    <name type="synonym">Candida rugosa</name>
    <dbReference type="NCBI Taxonomy" id="5481"/>
    <lineage>
        <taxon>Eukaryota</taxon>
        <taxon>Fungi</taxon>
        <taxon>Dikarya</taxon>
        <taxon>Ascomycota</taxon>
        <taxon>Saccharomycotina</taxon>
        <taxon>Pichiomycetes</taxon>
        <taxon>Debaryomycetaceae</taxon>
        <taxon>Diutina</taxon>
    </lineage>
</organism>
<dbReference type="VEuPathDB" id="FungiDB:DIURU_002305"/>
<evidence type="ECO:0000313" key="2">
    <source>
        <dbReference type="Proteomes" id="UP000449547"/>
    </source>
</evidence>
<dbReference type="EMBL" id="SWFT01000066">
    <property type="protein sequence ID" value="KAA8903793.1"/>
    <property type="molecule type" value="Genomic_DNA"/>
</dbReference>